<gene>
    <name evidence="2" type="ORF">Plec18167_007532</name>
</gene>
<evidence type="ECO:0000256" key="1">
    <source>
        <dbReference type="SAM" id="MobiDB-lite"/>
    </source>
</evidence>
<feature type="region of interest" description="Disordered" evidence="1">
    <location>
        <begin position="62"/>
        <end position="301"/>
    </location>
</feature>
<sequence length="435" mass="50787">MPPLGEAIDDPTNSDDYVAQLLAKDARDSSLKYSALGMQAYMPRRPTTGAPKPNTRFLKNILRDTDSHNAALKRKEEEEARERMRKLRAEKSSSGSHRRDENQEREAKRRRVSERDEKRSSHRSRRYDDQEDHDRSRGHRRRGDSDEEDGRHRSSRRHRRRDDDDERYRSRRHRERSASPTHCSRRTREHERSSYRRRHRRSSHSISPSRSRSRSPEPSKRGKHQSRDRETRRSRERHKTSSLSPHPKDNPETQQNRSQKGTYTTKDHVSDDDSDPLDDIIGPLPPGMNKEPPIRTRGRGAYRTNTSNIDAHFASNYDPTLDVQLDDEEAGSTSKSTRRPVAGLMTEEDDWDMALEALRDRAVWKKKGAERLREAGFGDNMVERWVNNTAFSGLGDSEREKSIEDFKWAQKGEGREWDRGKVLTEDGHVDLKAPW</sequence>
<organism evidence="2 3">
    <name type="scientific">Paecilomyces lecythidis</name>
    <dbReference type="NCBI Taxonomy" id="3004212"/>
    <lineage>
        <taxon>Eukaryota</taxon>
        <taxon>Fungi</taxon>
        <taxon>Dikarya</taxon>
        <taxon>Ascomycota</taxon>
        <taxon>Pezizomycotina</taxon>
        <taxon>Eurotiomycetes</taxon>
        <taxon>Eurotiomycetidae</taxon>
        <taxon>Eurotiales</taxon>
        <taxon>Thermoascaceae</taxon>
        <taxon>Paecilomyces</taxon>
    </lineage>
</organism>
<dbReference type="Proteomes" id="UP001583193">
    <property type="component" value="Unassembled WGS sequence"/>
</dbReference>
<feature type="compositionally biased region" description="Basic and acidic residues" evidence="1">
    <location>
        <begin position="126"/>
        <end position="135"/>
    </location>
</feature>
<dbReference type="EMBL" id="JAVDPF010000031">
    <property type="protein sequence ID" value="KAL1870397.1"/>
    <property type="molecule type" value="Genomic_DNA"/>
</dbReference>
<feature type="compositionally biased region" description="Basic and acidic residues" evidence="1">
    <location>
        <begin position="62"/>
        <end position="119"/>
    </location>
</feature>
<keyword evidence="3" id="KW-1185">Reference proteome</keyword>
<protein>
    <recommendedName>
        <fullName evidence="4">Pre-mRNA-splicing factor 38B</fullName>
    </recommendedName>
</protein>
<proteinExistence type="predicted"/>
<feature type="compositionally biased region" description="Basic and acidic residues" evidence="1">
    <location>
        <begin position="214"/>
        <end position="233"/>
    </location>
</feature>
<feature type="compositionally biased region" description="Polar residues" evidence="1">
    <location>
        <begin position="252"/>
        <end position="264"/>
    </location>
</feature>
<dbReference type="PANTHER" id="PTHR40132:SF1">
    <property type="entry name" value="PRE-MRNA-SPLICING FACTOR 38B"/>
    <property type="match status" value="1"/>
</dbReference>
<evidence type="ECO:0008006" key="4">
    <source>
        <dbReference type="Google" id="ProtNLM"/>
    </source>
</evidence>
<name>A0ABR3X3X5_9EURO</name>
<dbReference type="PANTHER" id="PTHR40132">
    <property type="entry name" value="PRE-MRNA-SPLICING FACTOR 38B"/>
    <property type="match status" value="1"/>
</dbReference>
<comment type="caution">
    <text evidence="2">The sequence shown here is derived from an EMBL/GenBank/DDBJ whole genome shotgun (WGS) entry which is preliminary data.</text>
</comment>
<reference evidence="2 3" key="1">
    <citation type="journal article" date="2024" name="IMA Fungus">
        <title>IMA Genome - F19 : A genome assembly and annotation guide to empower mycologists, including annotated draft genome sequences of Ceratocystis pirilliformis, Diaporthe australafricana, Fusarium ophioides, Paecilomyces lecythidis, and Sporothrix stenoceras.</title>
        <authorList>
            <person name="Aylward J."/>
            <person name="Wilson A.M."/>
            <person name="Visagie C.M."/>
            <person name="Spraker J."/>
            <person name="Barnes I."/>
            <person name="Buitendag C."/>
            <person name="Ceriani C."/>
            <person name="Del Mar Angel L."/>
            <person name="du Plessis D."/>
            <person name="Fuchs T."/>
            <person name="Gasser K."/>
            <person name="Kramer D."/>
            <person name="Li W."/>
            <person name="Munsamy K."/>
            <person name="Piso A."/>
            <person name="Price J.L."/>
            <person name="Sonnekus B."/>
            <person name="Thomas C."/>
            <person name="van der Nest A."/>
            <person name="van Dijk A."/>
            <person name="van Heerden A."/>
            <person name="van Vuuren N."/>
            <person name="Yilmaz N."/>
            <person name="Duong T.A."/>
            <person name="van der Merwe N.A."/>
            <person name="Wingfield M.J."/>
            <person name="Wingfield B.D."/>
        </authorList>
    </citation>
    <scope>NUCLEOTIDE SEQUENCE [LARGE SCALE GENOMIC DNA]</scope>
    <source>
        <strain evidence="2 3">CMW 18167</strain>
    </source>
</reference>
<evidence type="ECO:0000313" key="2">
    <source>
        <dbReference type="EMBL" id="KAL1870397.1"/>
    </source>
</evidence>
<evidence type="ECO:0000313" key="3">
    <source>
        <dbReference type="Proteomes" id="UP001583193"/>
    </source>
</evidence>
<accession>A0ABR3X3X5</accession>